<dbReference type="Pfam" id="PF13808">
    <property type="entry name" value="DDE_Tnp_1_assoc"/>
    <property type="match status" value="1"/>
</dbReference>
<reference evidence="2 3" key="1">
    <citation type="submission" date="2019-08" db="EMBL/GenBank/DDBJ databases">
        <title>Deep-cultivation of Planctomycetes and their phenomic and genomic characterization uncovers novel biology.</title>
        <authorList>
            <person name="Wiegand S."/>
            <person name="Jogler M."/>
            <person name="Boedeker C."/>
            <person name="Pinto D."/>
            <person name="Vollmers J."/>
            <person name="Rivas-Marin E."/>
            <person name="Kohn T."/>
            <person name="Peeters S.H."/>
            <person name="Heuer A."/>
            <person name="Rast P."/>
            <person name="Oberbeckmann S."/>
            <person name="Bunk B."/>
            <person name="Jeske O."/>
            <person name="Meyerdierks A."/>
            <person name="Storesund J.E."/>
            <person name="Kallscheuer N."/>
            <person name="Luecker S."/>
            <person name="Lage O.M."/>
            <person name="Pohl T."/>
            <person name="Merkel B.J."/>
            <person name="Hornburger P."/>
            <person name="Mueller R.-W."/>
            <person name="Bruemmer F."/>
            <person name="Labrenz M."/>
            <person name="Spormann A.M."/>
            <person name="Op den Camp H."/>
            <person name="Overmann J."/>
            <person name="Amann R."/>
            <person name="Jetten M.S.M."/>
            <person name="Mascher T."/>
            <person name="Medema M.H."/>
            <person name="Devos D.P."/>
            <person name="Kaster A.-K."/>
            <person name="Ovreas L."/>
            <person name="Rohde M."/>
            <person name="Galperin M.Y."/>
            <person name="Jogler C."/>
        </authorList>
    </citation>
    <scope>NUCLEOTIDE SEQUENCE [LARGE SCALE GENOMIC DNA]</scope>
    <source>
        <strain evidence="2 3">Pr1d</strain>
    </source>
</reference>
<dbReference type="AlphaFoldDB" id="A0A5B9Q9I6"/>
<dbReference type="InterPro" id="IPR051698">
    <property type="entry name" value="Transposase_11-like"/>
</dbReference>
<dbReference type="InterPro" id="IPR032806">
    <property type="entry name" value="YbfD_N"/>
</dbReference>
<name>A0A5B9Q9I6_9BACT</name>
<accession>A0A5B9Q9I6</accession>
<organism evidence="2 3">
    <name type="scientific">Bythopirellula goksoeyrii</name>
    <dbReference type="NCBI Taxonomy" id="1400387"/>
    <lineage>
        <taxon>Bacteria</taxon>
        <taxon>Pseudomonadati</taxon>
        <taxon>Planctomycetota</taxon>
        <taxon>Planctomycetia</taxon>
        <taxon>Pirellulales</taxon>
        <taxon>Lacipirellulaceae</taxon>
        <taxon>Bythopirellula</taxon>
    </lineage>
</organism>
<keyword evidence="3" id="KW-1185">Reference proteome</keyword>
<evidence type="ECO:0000313" key="2">
    <source>
        <dbReference type="EMBL" id="QEG33606.1"/>
    </source>
</evidence>
<evidence type="ECO:0000259" key="1">
    <source>
        <dbReference type="Pfam" id="PF13808"/>
    </source>
</evidence>
<dbReference type="PANTHER" id="PTHR30298:SF0">
    <property type="entry name" value="PROTEIN YBFL-RELATED"/>
    <property type="match status" value="1"/>
</dbReference>
<evidence type="ECO:0000313" key="3">
    <source>
        <dbReference type="Proteomes" id="UP000323917"/>
    </source>
</evidence>
<dbReference type="OrthoDB" id="289921at2"/>
<protein>
    <recommendedName>
        <fullName evidence="1">H repeat-associated protein N-terminal domain-containing protein</fullName>
    </recommendedName>
</protein>
<dbReference type="EMBL" id="CP042913">
    <property type="protein sequence ID" value="QEG33606.1"/>
    <property type="molecule type" value="Genomic_DNA"/>
</dbReference>
<dbReference type="PANTHER" id="PTHR30298">
    <property type="entry name" value="H REPEAT-ASSOCIATED PREDICTED TRANSPOSASE"/>
    <property type="match status" value="1"/>
</dbReference>
<dbReference type="RefSeq" id="WP_148072348.1">
    <property type="nucleotide sequence ID" value="NZ_CP042913.1"/>
</dbReference>
<proteinExistence type="predicted"/>
<feature type="domain" description="H repeat-associated protein N-terminal" evidence="1">
    <location>
        <begin position="11"/>
        <end position="97"/>
    </location>
</feature>
<dbReference type="KEGG" id="bgok:Pr1d_08700"/>
<gene>
    <name evidence="2" type="ORF">Pr1d_08700</name>
</gene>
<sequence>MKPAPAGNLLTFLSQVPDPRGRQGRRHPLEAMLASVVCAMLQGARDYAAIAEWIHYQEVELNHTSGFTRTPPKEGAFRKLLMVLSPTHFARVLADWAKYCLGVYTEESLEAVAMDGKTLCGTLQRLRAHTWKTQKLFAKLGIVKK</sequence>
<dbReference type="Proteomes" id="UP000323917">
    <property type="component" value="Chromosome"/>
</dbReference>